<dbReference type="GO" id="GO:0004252">
    <property type="term" value="F:serine-type endopeptidase activity"/>
    <property type="evidence" value="ECO:0007669"/>
    <property type="project" value="InterPro"/>
</dbReference>
<dbReference type="PROSITE" id="PS00761">
    <property type="entry name" value="SPASE_I_3"/>
    <property type="match status" value="1"/>
</dbReference>
<dbReference type="GO" id="GO:0016020">
    <property type="term" value="C:membrane"/>
    <property type="evidence" value="ECO:0007669"/>
    <property type="project" value="UniProtKB-SubCell"/>
</dbReference>
<protein>
    <recommendedName>
        <fullName evidence="4 8">Signal peptidase I</fullName>
        <ecNumber evidence="3 8">3.4.21.89</ecNumber>
    </recommendedName>
</protein>
<dbReference type="InterPro" id="IPR036286">
    <property type="entry name" value="LexA/Signal_pep-like_sf"/>
</dbReference>
<comment type="subcellular location">
    <subcellularLocation>
        <location evidence="8">Membrane</location>
        <topology evidence="8">Single-pass type II membrane protein</topology>
    </subcellularLocation>
</comment>
<accession>A0AAU7XFU1</accession>
<evidence type="ECO:0000259" key="9">
    <source>
        <dbReference type="Pfam" id="PF10502"/>
    </source>
</evidence>
<feature type="active site" evidence="7">
    <location>
        <position position="45"/>
    </location>
</feature>
<keyword evidence="5 8" id="KW-0645">Protease</keyword>
<dbReference type="GO" id="GO:0009003">
    <property type="term" value="F:signal peptidase activity"/>
    <property type="evidence" value="ECO:0007669"/>
    <property type="project" value="UniProtKB-EC"/>
</dbReference>
<dbReference type="RefSeq" id="WP_407051704.1">
    <property type="nucleotide sequence ID" value="NZ_CP158568.1"/>
</dbReference>
<evidence type="ECO:0000256" key="3">
    <source>
        <dbReference type="ARBA" id="ARBA00013208"/>
    </source>
</evidence>
<evidence type="ECO:0000256" key="8">
    <source>
        <dbReference type="RuleBase" id="RU362042"/>
    </source>
</evidence>
<dbReference type="Gene3D" id="2.10.109.10">
    <property type="entry name" value="Umud Fragment, subunit A"/>
    <property type="match status" value="1"/>
</dbReference>
<dbReference type="PANTHER" id="PTHR43390:SF1">
    <property type="entry name" value="CHLOROPLAST PROCESSING PEPTIDASE"/>
    <property type="match status" value="1"/>
</dbReference>
<evidence type="ECO:0000256" key="7">
    <source>
        <dbReference type="PIRSR" id="PIRSR600223-1"/>
    </source>
</evidence>
<evidence type="ECO:0000256" key="5">
    <source>
        <dbReference type="ARBA" id="ARBA00022670"/>
    </source>
</evidence>
<dbReference type="Pfam" id="PF10502">
    <property type="entry name" value="Peptidase_S26"/>
    <property type="match status" value="1"/>
</dbReference>
<proteinExistence type="inferred from homology"/>
<feature type="active site" evidence="7">
    <location>
        <position position="108"/>
    </location>
</feature>
<evidence type="ECO:0000256" key="1">
    <source>
        <dbReference type="ARBA" id="ARBA00000677"/>
    </source>
</evidence>
<name>A0AAU7XFU1_9HYPH</name>
<evidence type="ECO:0000313" key="10">
    <source>
        <dbReference type="EMBL" id="XBY46611.1"/>
    </source>
</evidence>
<dbReference type="PANTHER" id="PTHR43390">
    <property type="entry name" value="SIGNAL PEPTIDASE I"/>
    <property type="match status" value="1"/>
</dbReference>
<keyword evidence="6 8" id="KW-0378">Hydrolase</keyword>
<dbReference type="InterPro" id="IPR019756">
    <property type="entry name" value="Pept_S26A_signal_pept_1_Ser-AS"/>
</dbReference>
<dbReference type="InterPro" id="IPR019533">
    <property type="entry name" value="Peptidase_S26"/>
</dbReference>
<dbReference type="AlphaFoldDB" id="A0AAU7XFU1"/>
<dbReference type="SUPFAM" id="SSF51306">
    <property type="entry name" value="LexA/Signal peptidase"/>
    <property type="match status" value="1"/>
</dbReference>
<dbReference type="CDD" id="cd06530">
    <property type="entry name" value="S26_SPase_I"/>
    <property type="match status" value="1"/>
</dbReference>
<organism evidence="10">
    <name type="scientific">Methyloraptor flagellatus</name>
    <dbReference type="NCBI Taxonomy" id="3162530"/>
    <lineage>
        <taxon>Bacteria</taxon>
        <taxon>Pseudomonadati</taxon>
        <taxon>Pseudomonadota</taxon>
        <taxon>Alphaproteobacteria</taxon>
        <taxon>Hyphomicrobiales</taxon>
        <taxon>Ancalomicrobiaceae</taxon>
        <taxon>Methyloraptor</taxon>
    </lineage>
</organism>
<dbReference type="EC" id="3.4.21.89" evidence="3 8"/>
<comment type="catalytic activity">
    <reaction evidence="1 8">
        <text>Cleavage of hydrophobic, N-terminal signal or leader sequences from secreted and periplasmic proteins.</text>
        <dbReference type="EC" id="3.4.21.89"/>
    </reaction>
</comment>
<dbReference type="PRINTS" id="PR00727">
    <property type="entry name" value="LEADERPTASE"/>
</dbReference>
<dbReference type="KEGG" id="mflg:ABS361_10585"/>
<dbReference type="InterPro" id="IPR019758">
    <property type="entry name" value="Pept_S26A_signal_pept_1_CS"/>
</dbReference>
<evidence type="ECO:0000256" key="4">
    <source>
        <dbReference type="ARBA" id="ARBA00019232"/>
    </source>
</evidence>
<dbReference type="NCBIfam" id="TIGR02227">
    <property type="entry name" value="sigpep_I_bact"/>
    <property type="match status" value="1"/>
</dbReference>
<reference evidence="10" key="1">
    <citation type="submission" date="2024-06" db="EMBL/GenBank/DDBJ databases">
        <title>Methylostella associata gen. nov., sp. nov., a novel Ancalomicrobiaceae-affiliated facultatively methylotrophic bacteria that feed on methanotrophs of the genus Methylococcus.</title>
        <authorList>
            <person name="Saltykova V."/>
            <person name="Danilova O.V."/>
            <person name="Oshkin I.Y."/>
            <person name="Belova S.E."/>
            <person name="Pimenov N.V."/>
            <person name="Dedysh S.N."/>
        </authorList>
    </citation>
    <scope>NUCLEOTIDE SEQUENCE</scope>
    <source>
        <strain evidence="10">S20</strain>
    </source>
</reference>
<comment type="similarity">
    <text evidence="2 8">Belongs to the peptidase S26 family.</text>
</comment>
<dbReference type="PROSITE" id="PS00501">
    <property type="entry name" value="SPASE_I_1"/>
    <property type="match status" value="1"/>
</dbReference>
<evidence type="ECO:0000256" key="6">
    <source>
        <dbReference type="ARBA" id="ARBA00022801"/>
    </source>
</evidence>
<gene>
    <name evidence="10" type="primary">lepB</name>
    <name evidence="10" type="ORF">ABS361_10585</name>
</gene>
<dbReference type="InterPro" id="IPR000223">
    <property type="entry name" value="Pept_S26A_signal_pept_1"/>
</dbReference>
<dbReference type="EMBL" id="CP158568">
    <property type="protein sequence ID" value="XBY46611.1"/>
    <property type="molecule type" value="Genomic_DNA"/>
</dbReference>
<dbReference type="GO" id="GO:0006465">
    <property type="term" value="P:signal peptide processing"/>
    <property type="evidence" value="ECO:0007669"/>
    <property type="project" value="InterPro"/>
</dbReference>
<evidence type="ECO:0000256" key="2">
    <source>
        <dbReference type="ARBA" id="ARBA00009370"/>
    </source>
</evidence>
<sequence length="273" mass="30769">MSVTTEPETKEGGWGETIKVIVQALILAVLVRTFLYQPFNIPSGSMKSTLLVGDYLFVSKFSYGYSRFSLPWVFSDVPVHGRVLGSQPKRGDVVVFRQPNNTDVDFIKRVIGLPGDRIQTKHGVLFINGTAVKKEPVDAFVEQDRFGGEVKTRRYRETLPEGRSYLVLDAIEEGPGDNCPRPRASATMNDCVALNGAASDSQEYVVPEGHYFMMGDNRDNSQDSRFPQVGYVPAENLVGRAEIIFFSIEEGAQAWQFWTWPWTIRWSRMLDTL</sequence>
<feature type="domain" description="Peptidase S26" evidence="9">
    <location>
        <begin position="15"/>
        <end position="246"/>
    </location>
</feature>